<proteinExistence type="predicted"/>
<evidence type="ECO:0000313" key="2">
    <source>
        <dbReference type="Proteomes" id="UP000319296"/>
    </source>
</evidence>
<dbReference type="SUPFAM" id="SSF81593">
    <property type="entry name" value="Nucleotidyltransferase substrate binding subunit/domain"/>
    <property type="match status" value="1"/>
</dbReference>
<accession>A0A519BLH8</accession>
<comment type="caution">
    <text evidence="1">The sequence shown here is derived from an EMBL/GenBank/DDBJ whole genome shotgun (WGS) entry which is preliminary data.</text>
</comment>
<gene>
    <name evidence="1" type="ORF">EVG15_07305</name>
</gene>
<dbReference type="AlphaFoldDB" id="A0A519BLH8"/>
<evidence type="ECO:0000313" key="1">
    <source>
        <dbReference type="EMBL" id="RZD18131.1"/>
    </source>
</evidence>
<dbReference type="Proteomes" id="UP000319296">
    <property type="component" value="Unassembled WGS sequence"/>
</dbReference>
<name>A0A519BLH8_9DELT</name>
<sequence>MEKDYNKNISILKLLNTFKECNGNIVQLSFIISKIDLFMPLTIEKYDKLTSYDLVFIDAFIFRFIKLQDIMGEKLFRLILDNLKENDVNPYYMPFIDVLNKLEKYKIINSADEWLDLRKIHNSFTHEYPEDLSKRIDALNAGFNHIYNIYNIYAEIKNYTEKNILIPYEIDISDYKTPKLN</sequence>
<organism evidence="1 2">
    <name type="scientific">Candidatus Acididesulfobacter diazotrophicus</name>
    <dbReference type="NCBI Taxonomy" id="2597226"/>
    <lineage>
        <taxon>Bacteria</taxon>
        <taxon>Deltaproteobacteria</taxon>
        <taxon>Candidatus Acidulodesulfobacterales</taxon>
        <taxon>Candidatus Acididesulfobacter</taxon>
    </lineage>
</organism>
<reference evidence="1 2" key="1">
    <citation type="journal article" date="2019" name="ISME J.">
        <title>Insights into ecological role of a new deltaproteobacterial order Candidatus Acidulodesulfobacterales by metagenomics and metatranscriptomics.</title>
        <authorList>
            <person name="Tan S."/>
            <person name="Liu J."/>
            <person name="Fang Y."/>
            <person name="Hedlund B.P."/>
            <person name="Lian Z.H."/>
            <person name="Huang L.Y."/>
            <person name="Li J.T."/>
            <person name="Huang L.N."/>
            <person name="Li W.J."/>
            <person name="Jiang H.C."/>
            <person name="Dong H.L."/>
            <person name="Shu W.S."/>
        </authorList>
    </citation>
    <scope>NUCLEOTIDE SEQUENCE [LARGE SCALE GENOMIC DNA]</scope>
    <source>
        <strain evidence="1">AP1</strain>
    </source>
</reference>
<dbReference type="EMBL" id="SGBB01000013">
    <property type="protein sequence ID" value="RZD18131.1"/>
    <property type="molecule type" value="Genomic_DNA"/>
</dbReference>
<protein>
    <submittedName>
        <fullName evidence="1">Uncharacterized protein</fullName>
    </submittedName>
</protein>
<dbReference type="Gene3D" id="1.20.120.330">
    <property type="entry name" value="Nucleotidyltransferases domain 2"/>
    <property type="match status" value="1"/>
</dbReference>